<evidence type="ECO:0000256" key="3">
    <source>
        <dbReference type="ARBA" id="ARBA00025529"/>
    </source>
</evidence>
<dbReference type="InterPro" id="IPR006026">
    <property type="entry name" value="Peptidase_Metallo"/>
</dbReference>
<dbReference type="InterPro" id="IPR024079">
    <property type="entry name" value="MetalloPept_cat_dom_sf"/>
</dbReference>
<organism evidence="7 8">
    <name type="scientific">Leptotrombidium deliense</name>
    <dbReference type="NCBI Taxonomy" id="299467"/>
    <lineage>
        <taxon>Eukaryota</taxon>
        <taxon>Metazoa</taxon>
        <taxon>Ecdysozoa</taxon>
        <taxon>Arthropoda</taxon>
        <taxon>Chelicerata</taxon>
        <taxon>Arachnida</taxon>
        <taxon>Acari</taxon>
        <taxon>Acariformes</taxon>
        <taxon>Trombidiformes</taxon>
        <taxon>Prostigmata</taxon>
        <taxon>Anystina</taxon>
        <taxon>Parasitengona</taxon>
        <taxon>Trombiculoidea</taxon>
        <taxon>Trombiculidae</taxon>
        <taxon>Leptotrombidium</taxon>
    </lineage>
</organism>
<feature type="transmembrane region" description="Helical" evidence="5">
    <location>
        <begin position="6"/>
        <end position="25"/>
    </location>
</feature>
<keyword evidence="5" id="KW-0472">Membrane</keyword>
<evidence type="ECO:0000313" key="8">
    <source>
        <dbReference type="Proteomes" id="UP000288716"/>
    </source>
</evidence>
<keyword evidence="5" id="KW-0812">Transmembrane</keyword>
<comment type="function">
    <text evidence="3">Zinc metalloprotease. Provoques deadhesion of endothelial cells from cell cultures, and also degradation of fibronectin, fibrinogen and gelatin in vitro. Its role in the venom is not fully understood but it might act as a spreading factor that facilitates diffusion of other venom toxins. Alternatively, it might be involved in the proteolytic processing of other venom toxins or it might play a role in extra-oral digestion of prey.</text>
</comment>
<dbReference type="SMART" id="SM00235">
    <property type="entry name" value="ZnMc"/>
    <property type="match status" value="1"/>
</dbReference>
<dbReference type="Pfam" id="PF01400">
    <property type="entry name" value="Astacin"/>
    <property type="match status" value="2"/>
</dbReference>
<evidence type="ECO:0000256" key="2">
    <source>
        <dbReference type="ARBA" id="ARBA00011245"/>
    </source>
</evidence>
<comment type="caution">
    <text evidence="4">Lacks conserved residue(s) required for the propagation of feature annotation.</text>
</comment>
<evidence type="ECO:0000256" key="5">
    <source>
        <dbReference type="SAM" id="Phobius"/>
    </source>
</evidence>
<name>A0A443SS37_9ACAR</name>
<dbReference type="Proteomes" id="UP000288716">
    <property type="component" value="Unassembled WGS sequence"/>
</dbReference>
<keyword evidence="5" id="KW-1133">Transmembrane helix</keyword>
<proteinExistence type="predicted"/>
<comment type="caution">
    <text evidence="7">The sequence shown here is derived from an EMBL/GenBank/DDBJ whole genome shotgun (WGS) entry which is preliminary data.</text>
</comment>
<evidence type="ECO:0000259" key="6">
    <source>
        <dbReference type="PROSITE" id="PS51864"/>
    </source>
</evidence>
<dbReference type="SUPFAM" id="SSF55486">
    <property type="entry name" value="Metalloproteases ('zincins'), catalytic domain"/>
    <property type="match status" value="1"/>
</dbReference>
<gene>
    <name evidence="7" type="ORF">B4U80_06729</name>
</gene>
<dbReference type="Gene3D" id="3.40.390.10">
    <property type="entry name" value="Collagenase (Catalytic Domain)"/>
    <property type="match status" value="2"/>
</dbReference>
<dbReference type="PANTHER" id="PTHR10127">
    <property type="entry name" value="DISCOIDIN, CUB, EGF, LAMININ , AND ZINC METALLOPROTEASE DOMAIN CONTAINING"/>
    <property type="match status" value="1"/>
</dbReference>
<keyword evidence="8" id="KW-1185">Reference proteome</keyword>
<accession>A0A443SS37</accession>
<reference evidence="7 8" key="1">
    <citation type="journal article" date="2018" name="Gigascience">
        <title>Genomes of trombidid mites reveal novel predicted allergens and laterally-transferred genes associated with secondary metabolism.</title>
        <authorList>
            <person name="Dong X."/>
            <person name="Chaisiri K."/>
            <person name="Xia D."/>
            <person name="Armstrong S.D."/>
            <person name="Fang Y."/>
            <person name="Donnelly M.J."/>
            <person name="Kadowaki T."/>
            <person name="McGarry J.W."/>
            <person name="Darby A.C."/>
            <person name="Makepeace B.L."/>
        </authorList>
    </citation>
    <scope>NUCLEOTIDE SEQUENCE [LARGE SCALE GENOMIC DNA]</scope>
    <source>
        <strain evidence="7">UoL-UT</strain>
    </source>
</reference>
<dbReference type="VEuPathDB" id="VectorBase:LDEU001706"/>
<dbReference type="AlphaFoldDB" id="A0A443SS37"/>
<dbReference type="OrthoDB" id="291007at2759"/>
<dbReference type="InterPro" id="IPR001506">
    <property type="entry name" value="Peptidase_M12A"/>
</dbReference>
<evidence type="ECO:0000313" key="7">
    <source>
        <dbReference type="EMBL" id="RWS30334.1"/>
    </source>
</evidence>
<comment type="cofactor">
    <cofactor evidence="1">
        <name>Zn(2+)</name>
        <dbReference type="ChEBI" id="CHEBI:29105"/>
    </cofactor>
</comment>
<feature type="domain" description="Peptidase M12A" evidence="6">
    <location>
        <begin position="42"/>
        <end position="120"/>
    </location>
</feature>
<dbReference type="GO" id="GO:0008270">
    <property type="term" value="F:zinc ion binding"/>
    <property type="evidence" value="ECO:0007669"/>
    <property type="project" value="InterPro"/>
</dbReference>
<dbReference type="EMBL" id="NCKV01000544">
    <property type="protein sequence ID" value="RWS30334.1"/>
    <property type="molecule type" value="Genomic_DNA"/>
</dbReference>
<dbReference type="PANTHER" id="PTHR10127:SF850">
    <property type="entry name" value="METALLOENDOPEPTIDASE"/>
    <property type="match status" value="1"/>
</dbReference>
<dbReference type="GO" id="GO:0006508">
    <property type="term" value="P:proteolysis"/>
    <property type="evidence" value="ECO:0007669"/>
    <property type="project" value="InterPro"/>
</dbReference>
<evidence type="ECO:0000256" key="1">
    <source>
        <dbReference type="ARBA" id="ARBA00001947"/>
    </source>
</evidence>
<sequence length="213" mass="24204">MIYKLLNFHLIVFGYLIAFFAVHCLPSGIKSAARMAAKFGSNAEMNNDRRWKKAVVPYVFTDDSLYSEQQLATIRRIMDYIESKSCVKFVPKSEQDIDYVEISEPGNECSSEIGRIGGKQLMHYTAYSFAVDLSKPTISPKSNSIHEKNIGKAKMNGILSDFDIKKLNSYYNYKKISIINSKTDRMHKEGEEEKFIIAPQISHKPDHSTNAAD</sequence>
<dbReference type="GO" id="GO:0004222">
    <property type="term" value="F:metalloendopeptidase activity"/>
    <property type="evidence" value="ECO:0007669"/>
    <property type="project" value="InterPro"/>
</dbReference>
<evidence type="ECO:0000256" key="4">
    <source>
        <dbReference type="PROSITE-ProRule" id="PRU01211"/>
    </source>
</evidence>
<protein>
    <recommendedName>
        <fullName evidence="6">Peptidase M12A domain-containing protein</fullName>
    </recommendedName>
</protein>
<comment type="subunit">
    <text evidence="2">Monomer.</text>
</comment>
<dbReference type="PROSITE" id="PS51864">
    <property type="entry name" value="ASTACIN"/>
    <property type="match status" value="1"/>
</dbReference>